<keyword evidence="1" id="KW-0238">DNA-binding</keyword>
<dbReference type="EMBL" id="MGGI01000012">
    <property type="protein sequence ID" value="OGM26563.1"/>
    <property type="molecule type" value="Genomic_DNA"/>
</dbReference>
<dbReference type="InterPro" id="IPR010982">
    <property type="entry name" value="Lambda_DNA-bd_dom_sf"/>
</dbReference>
<dbReference type="GO" id="GO:0005829">
    <property type="term" value="C:cytosol"/>
    <property type="evidence" value="ECO:0007669"/>
    <property type="project" value="TreeGrafter"/>
</dbReference>
<dbReference type="Proteomes" id="UP000178851">
    <property type="component" value="Unassembled WGS sequence"/>
</dbReference>
<dbReference type="CDD" id="cd00093">
    <property type="entry name" value="HTH_XRE"/>
    <property type="match status" value="1"/>
</dbReference>
<dbReference type="SUPFAM" id="SSF47413">
    <property type="entry name" value="lambda repressor-like DNA-binding domains"/>
    <property type="match status" value="1"/>
</dbReference>
<accession>A0A1F7YGX8</accession>
<dbReference type="InterPro" id="IPR001387">
    <property type="entry name" value="Cro/C1-type_HTH"/>
</dbReference>
<organism evidence="3 4">
    <name type="scientific">Candidatus Woesebacteria bacterium RIFCSPHIGHO2_01_FULL_39_28</name>
    <dbReference type="NCBI Taxonomy" id="1802496"/>
    <lineage>
        <taxon>Bacteria</taxon>
        <taxon>Candidatus Woeseibacteriota</taxon>
    </lineage>
</organism>
<dbReference type="Pfam" id="PF01381">
    <property type="entry name" value="HTH_3"/>
    <property type="match status" value="1"/>
</dbReference>
<evidence type="ECO:0000313" key="3">
    <source>
        <dbReference type="EMBL" id="OGM26563.1"/>
    </source>
</evidence>
<dbReference type="PANTHER" id="PTHR46797">
    <property type="entry name" value="HTH-TYPE TRANSCRIPTIONAL REGULATOR"/>
    <property type="match status" value="1"/>
</dbReference>
<evidence type="ECO:0000259" key="2">
    <source>
        <dbReference type="PROSITE" id="PS50943"/>
    </source>
</evidence>
<dbReference type="InterPro" id="IPR050807">
    <property type="entry name" value="TransReg_Diox_bact_type"/>
</dbReference>
<protein>
    <recommendedName>
        <fullName evidence="2">HTH cro/C1-type domain-containing protein</fullName>
    </recommendedName>
</protein>
<sequence>MATITQRFGSRVRRLREQRKVSQQSVASKANLDLTTVNEIENGNREPMLRTIWKLANALEVKVKDLFDF</sequence>
<dbReference type="Gene3D" id="1.10.260.40">
    <property type="entry name" value="lambda repressor-like DNA-binding domains"/>
    <property type="match status" value="1"/>
</dbReference>
<dbReference type="GO" id="GO:0003700">
    <property type="term" value="F:DNA-binding transcription factor activity"/>
    <property type="evidence" value="ECO:0007669"/>
    <property type="project" value="TreeGrafter"/>
</dbReference>
<dbReference type="AlphaFoldDB" id="A0A1F7YGX8"/>
<dbReference type="GO" id="GO:0003677">
    <property type="term" value="F:DNA binding"/>
    <property type="evidence" value="ECO:0007669"/>
    <property type="project" value="UniProtKB-KW"/>
</dbReference>
<proteinExistence type="predicted"/>
<evidence type="ECO:0000256" key="1">
    <source>
        <dbReference type="ARBA" id="ARBA00023125"/>
    </source>
</evidence>
<reference evidence="3 4" key="1">
    <citation type="journal article" date="2016" name="Nat. Commun.">
        <title>Thousands of microbial genomes shed light on interconnected biogeochemical processes in an aquifer system.</title>
        <authorList>
            <person name="Anantharaman K."/>
            <person name="Brown C.T."/>
            <person name="Hug L.A."/>
            <person name="Sharon I."/>
            <person name="Castelle C.J."/>
            <person name="Probst A.J."/>
            <person name="Thomas B.C."/>
            <person name="Singh A."/>
            <person name="Wilkins M.J."/>
            <person name="Karaoz U."/>
            <person name="Brodie E.L."/>
            <person name="Williams K.H."/>
            <person name="Hubbard S.S."/>
            <person name="Banfield J.F."/>
        </authorList>
    </citation>
    <scope>NUCLEOTIDE SEQUENCE [LARGE SCALE GENOMIC DNA]</scope>
</reference>
<gene>
    <name evidence="3" type="ORF">A2627_00885</name>
</gene>
<evidence type="ECO:0000313" key="4">
    <source>
        <dbReference type="Proteomes" id="UP000178851"/>
    </source>
</evidence>
<comment type="caution">
    <text evidence="3">The sequence shown here is derived from an EMBL/GenBank/DDBJ whole genome shotgun (WGS) entry which is preliminary data.</text>
</comment>
<feature type="domain" description="HTH cro/C1-type" evidence="2">
    <location>
        <begin position="12"/>
        <end position="66"/>
    </location>
</feature>
<dbReference type="SMART" id="SM00530">
    <property type="entry name" value="HTH_XRE"/>
    <property type="match status" value="1"/>
</dbReference>
<dbReference type="PANTHER" id="PTHR46797:SF1">
    <property type="entry name" value="METHYLPHOSPHONATE SYNTHASE"/>
    <property type="match status" value="1"/>
</dbReference>
<name>A0A1F7YGX8_9BACT</name>
<dbReference type="PROSITE" id="PS50943">
    <property type="entry name" value="HTH_CROC1"/>
    <property type="match status" value="1"/>
</dbReference>